<keyword evidence="3 6" id="KW-0812">Transmembrane</keyword>
<keyword evidence="9" id="KW-1185">Reference proteome</keyword>
<dbReference type="RefSeq" id="WP_115310420.1">
    <property type="nucleotide sequence ID" value="NZ_UHIO01000001.1"/>
</dbReference>
<evidence type="ECO:0000259" key="7">
    <source>
        <dbReference type="Pfam" id="PF00892"/>
    </source>
</evidence>
<dbReference type="Proteomes" id="UP000255367">
    <property type="component" value="Unassembled WGS sequence"/>
</dbReference>
<keyword evidence="5 6" id="KW-0472">Membrane</keyword>
<proteinExistence type="inferred from homology"/>
<feature type="transmembrane region" description="Helical" evidence="6">
    <location>
        <begin position="275"/>
        <end position="292"/>
    </location>
</feature>
<dbReference type="SUPFAM" id="SSF103481">
    <property type="entry name" value="Multidrug resistance efflux transporter EmrE"/>
    <property type="match status" value="2"/>
</dbReference>
<feature type="transmembrane region" description="Helical" evidence="6">
    <location>
        <begin position="188"/>
        <end position="206"/>
    </location>
</feature>
<name>A0A380NN59_9FIRM</name>
<comment type="subcellular location">
    <subcellularLocation>
        <location evidence="1">Membrane</location>
        <topology evidence="1">Multi-pass membrane protein</topology>
    </subcellularLocation>
</comment>
<dbReference type="InterPro" id="IPR037185">
    <property type="entry name" value="EmrE-like"/>
</dbReference>
<comment type="similarity">
    <text evidence="2">Belongs to the EamA transporter family.</text>
</comment>
<feature type="transmembrane region" description="Helical" evidence="6">
    <location>
        <begin position="160"/>
        <end position="176"/>
    </location>
</feature>
<sequence length="298" mass="32313">MDRDKAVGIALTLFGGILWGLSGISAQFLQQQRAISPEWLLTVRLLIAGIVTVLAAFYQGRVHIFTIFKTPSHVVGLFVFGLLGMALCQYAYFRSIYYAGAGIATVLQYLAPAMIVVYMAVRYFTLPTWGEGISVILAMLGTALIAFHGNFELAGIDERVLFWGLLSAVAVAIYSVQPVSLLRRYGTGPVVGFAMLLSGLVTAMIASPFDIPGVWDMWTYVGVFNVVVLGTIVSFNAYLEGVRRIGAVKGSVLSSIEPISAAVLSWLVLGSAFMTSDIIGFMLILSTIFILAREKHNH</sequence>
<dbReference type="OrthoDB" id="9810818at2"/>
<evidence type="ECO:0000256" key="5">
    <source>
        <dbReference type="ARBA" id="ARBA00023136"/>
    </source>
</evidence>
<accession>A0A380NN59</accession>
<evidence type="ECO:0000313" key="8">
    <source>
        <dbReference type="EMBL" id="SUP43640.1"/>
    </source>
</evidence>
<dbReference type="InterPro" id="IPR050638">
    <property type="entry name" value="AA-Vitamin_Transporters"/>
</dbReference>
<feature type="domain" description="EamA" evidence="7">
    <location>
        <begin position="161"/>
        <end position="291"/>
    </location>
</feature>
<evidence type="ECO:0000313" key="9">
    <source>
        <dbReference type="Proteomes" id="UP000255367"/>
    </source>
</evidence>
<feature type="transmembrane region" description="Helical" evidence="6">
    <location>
        <begin position="98"/>
        <end position="121"/>
    </location>
</feature>
<evidence type="ECO:0000256" key="1">
    <source>
        <dbReference type="ARBA" id="ARBA00004141"/>
    </source>
</evidence>
<organism evidence="8 9">
    <name type="scientific">Veillonella criceti</name>
    <dbReference type="NCBI Taxonomy" id="103891"/>
    <lineage>
        <taxon>Bacteria</taxon>
        <taxon>Bacillati</taxon>
        <taxon>Bacillota</taxon>
        <taxon>Negativicutes</taxon>
        <taxon>Veillonellales</taxon>
        <taxon>Veillonellaceae</taxon>
        <taxon>Veillonella</taxon>
    </lineage>
</organism>
<dbReference type="AlphaFoldDB" id="A0A380NN59"/>
<dbReference type="InterPro" id="IPR000620">
    <property type="entry name" value="EamA_dom"/>
</dbReference>
<evidence type="ECO:0000256" key="2">
    <source>
        <dbReference type="ARBA" id="ARBA00007362"/>
    </source>
</evidence>
<gene>
    <name evidence="8" type="primary">yicL</name>
    <name evidence="8" type="ORF">NCTC12020_01263</name>
</gene>
<dbReference type="PANTHER" id="PTHR32322">
    <property type="entry name" value="INNER MEMBRANE TRANSPORTER"/>
    <property type="match status" value="1"/>
</dbReference>
<feature type="transmembrane region" description="Helical" evidence="6">
    <location>
        <begin position="251"/>
        <end position="269"/>
    </location>
</feature>
<protein>
    <submittedName>
        <fullName evidence="8">Uncharacterized inner membrane transporter yicL</fullName>
    </submittedName>
</protein>
<evidence type="ECO:0000256" key="3">
    <source>
        <dbReference type="ARBA" id="ARBA00022692"/>
    </source>
</evidence>
<feature type="transmembrane region" description="Helical" evidence="6">
    <location>
        <begin position="218"/>
        <end position="239"/>
    </location>
</feature>
<dbReference type="GO" id="GO:0016020">
    <property type="term" value="C:membrane"/>
    <property type="evidence" value="ECO:0007669"/>
    <property type="project" value="UniProtKB-SubCell"/>
</dbReference>
<evidence type="ECO:0000256" key="4">
    <source>
        <dbReference type="ARBA" id="ARBA00022989"/>
    </source>
</evidence>
<feature type="transmembrane region" description="Helical" evidence="6">
    <location>
        <begin position="72"/>
        <end position="92"/>
    </location>
</feature>
<feature type="transmembrane region" description="Helical" evidence="6">
    <location>
        <begin position="41"/>
        <end position="60"/>
    </location>
</feature>
<dbReference type="PANTHER" id="PTHR32322:SF2">
    <property type="entry name" value="EAMA DOMAIN-CONTAINING PROTEIN"/>
    <property type="match status" value="1"/>
</dbReference>
<dbReference type="EMBL" id="UHIO01000001">
    <property type="protein sequence ID" value="SUP43640.1"/>
    <property type="molecule type" value="Genomic_DNA"/>
</dbReference>
<feature type="domain" description="EamA" evidence="7">
    <location>
        <begin position="8"/>
        <end position="146"/>
    </location>
</feature>
<feature type="transmembrane region" description="Helical" evidence="6">
    <location>
        <begin position="7"/>
        <end position="29"/>
    </location>
</feature>
<feature type="transmembrane region" description="Helical" evidence="6">
    <location>
        <begin position="128"/>
        <end position="148"/>
    </location>
</feature>
<keyword evidence="4 6" id="KW-1133">Transmembrane helix</keyword>
<reference evidence="8 9" key="1">
    <citation type="submission" date="2018-06" db="EMBL/GenBank/DDBJ databases">
        <authorList>
            <consortium name="Pathogen Informatics"/>
            <person name="Doyle S."/>
        </authorList>
    </citation>
    <scope>NUCLEOTIDE SEQUENCE [LARGE SCALE GENOMIC DNA]</scope>
    <source>
        <strain evidence="8 9">NCTC12020</strain>
    </source>
</reference>
<dbReference type="Pfam" id="PF00892">
    <property type="entry name" value="EamA"/>
    <property type="match status" value="2"/>
</dbReference>
<evidence type="ECO:0000256" key="6">
    <source>
        <dbReference type="SAM" id="Phobius"/>
    </source>
</evidence>